<accession>A0AAV4B1W2</accession>
<reference evidence="1 2" key="1">
    <citation type="journal article" date="2021" name="Elife">
        <title>Chloroplast acquisition without the gene transfer in kleptoplastic sea slugs, Plakobranchus ocellatus.</title>
        <authorList>
            <person name="Maeda T."/>
            <person name="Takahashi S."/>
            <person name="Yoshida T."/>
            <person name="Shimamura S."/>
            <person name="Takaki Y."/>
            <person name="Nagai Y."/>
            <person name="Toyoda A."/>
            <person name="Suzuki Y."/>
            <person name="Arimoto A."/>
            <person name="Ishii H."/>
            <person name="Satoh N."/>
            <person name="Nishiyama T."/>
            <person name="Hasebe M."/>
            <person name="Maruyama T."/>
            <person name="Minagawa J."/>
            <person name="Obokata J."/>
            <person name="Shigenobu S."/>
        </authorList>
    </citation>
    <scope>NUCLEOTIDE SEQUENCE [LARGE SCALE GENOMIC DNA]</scope>
</reference>
<protein>
    <submittedName>
        <fullName evidence="1">Rhoptry-associated protein 1 beta1</fullName>
    </submittedName>
</protein>
<evidence type="ECO:0000313" key="1">
    <source>
        <dbReference type="EMBL" id="GFO13999.1"/>
    </source>
</evidence>
<dbReference type="AlphaFoldDB" id="A0AAV4B1W2"/>
<evidence type="ECO:0000313" key="2">
    <source>
        <dbReference type="Proteomes" id="UP000735302"/>
    </source>
</evidence>
<proteinExistence type="predicted"/>
<gene>
    <name evidence="1" type="ORF">PoB_004050400</name>
</gene>
<name>A0AAV4B1W2_9GAST</name>
<comment type="caution">
    <text evidence="1">The sequence shown here is derived from an EMBL/GenBank/DDBJ whole genome shotgun (WGS) entry which is preliminary data.</text>
</comment>
<organism evidence="1 2">
    <name type="scientific">Plakobranchus ocellatus</name>
    <dbReference type="NCBI Taxonomy" id="259542"/>
    <lineage>
        <taxon>Eukaryota</taxon>
        <taxon>Metazoa</taxon>
        <taxon>Spiralia</taxon>
        <taxon>Lophotrochozoa</taxon>
        <taxon>Mollusca</taxon>
        <taxon>Gastropoda</taxon>
        <taxon>Heterobranchia</taxon>
        <taxon>Euthyneura</taxon>
        <taxon>Panpulmonata</taxon>
        <taxon>Sacoglossa</taxon>
        <taxon>Placobranchoidea</taxon>
        <taxon>Plakobranchidae</taxon>
        <taxon>Plakobranchus</taxon>
    </lineage>
</organism>
<dbReference type="Proteomes" id="UP000735302">
    <property type="component" value="Unassembled WGS sequence"/>
</dbReference>
<keyword evidence="2" id="KW-1185">Reference proteome</keyword>
<sequence length="141" mass="15691">MTSEQAACSLKYLMITTKNSWNFCFNCYVVSLKAYFENNAGASLKPCLENSADASLKAYFERIAGARLKVYFENSSGASLKAYLENYAGASVKACHESNADARLEACLGNNTLHYWCVFEGISLNYFLAQKYCHILLISLT</sequence>
<dbReference type="EMBL" id="BLXT01004521">
    <property type="protein sequence ID" value="GFO13999.1"/>
    <property type="molecule type" value="Genomic_DNA"/>
</dbReference>